<comment type="caution">
    <text evidence="14">The sequence shown here is derived from an EMBL/GenBank/DDBJ whole genome shotgun (WGS) entry which is preliminary data.</text>
</comment>
<evidence type="ECO:0000259" key="13">
    <source>
        <dbReference type="PROSITE" id="PS50157"/>
    </source>
</evidence>
<dbReference type="InterPro" id="IPR013087">
    <property type="entry name" value="Znf_C2H2_type"/>
</dbReference>
<organism evidence="14 15">
    <name type="scientific">Hirundo rustica rustica</name>
    <dbReference type="NCBI Taxonomy" id="333673"/>
    <lineage>
        <taxon>Eukaryota</taxon>
        <taxon>Metazoa</taxon>
        <taxon>Chordata</taxon>
        <taxon>Craniata</taxon>
        <taxon>Vertebrata</taxon>
        <taxon>Euteleostomi</taxon>
        <taxon>Archelosauria</taxon>
        <taxon>Archosauria</taxon>
        <taxon>Dinosauria</taxon>
        <taxon>Saurischia</taxon>
        <taxon>Theropoda</taxon>
        <taxon>Coelurosauria</taxon>
        <taxon>Aves</taxon>
        <taxon>Neognathae</taxon>
        <taxon>Neoaves</taxon>
        <taxon>Telluraves</taxon>
        <taxon>Australaves</taxon>
        <taxon>Passeriformes</taxon>
        <taxon>Sylvioidea</taxon>
        <taxon>Hirundinidae</taxon>
        <taxon>Hirundo</taxon>
    </lineage>
</organism>
<dbReference type="PROSITE" id="PS50157">
    <property type="entry name" value="ZINC_FINGER_C2H2_2"/>
    <property type="match status" value="3"/>
</dbReference>
<evidence type="ECO:0000256" key="12">
    <source>
        <dbReference type="SAM" id="MobiDB-lite"/>
    </source>
</evidence>
<dbReference type="EMBL" id="QRBI01000198">
    <property type="protein sequence ID" value="RMB94084.1"/>
    <property type="molecule type" value="Genomic_DNA"/>
</dbReference>
<evidence type="ECO:0000256" key="6">
    <source>
        <dbReference type="ARBA" id="ARBA00022833"/>
    </source>
</evidence>
<gene>
    <name evidence="14" type="ORF">DUI87_29443</name>
</gene>
<evidence type="ECO:0000256" key="11">
    <source>
        <dbReference type="PROSITE-ProRule" id="PRU00042"/>
    </source>
</evidence>
<dbReference type="GO" id="GO:0000981">
    <property type="term" value="F:DNA-binding transcription factor activity, RNA polymerase II-specific"/>
    <property type="evidence" value="ECO:0007669"/>
    <property type="project" value="TreeGrafter"/>
</dbReference>
<evidence type="ECO:0000256" key="9">
    <source>
        <dbReference type="ARBA" id="ARBA00023163"/>
    </source>
</evidence>
<keyword evidence="3" id="KW-0479">Metal-binding</keyword>
<feature type="region of interest" description="Disordered" evidence="12">
    <location>
        <begin position="1"/>
        <end position="22"/>
    </location>
</feature>
<comment type="similarity">
    <text evidence="2">Belongs to the krueppel C2H2-type zinc-finger protein family.</text>
</comment>
<evidence type="ECO:0000256" key="8">
    <source>
        <dbReference type="ARBA" id="ARBA00023125"/>
    </source>
</evidence>
<evidence type="ECO:0000256" key="7">
    <source>
        <dbReference type="ARBA" id="ARBA00023015"/>
    </source>
</evidence>
<keyword evidence="10" id="KW-0539">Nucleus</keyword>
<dbReference type="SUPFAM" id="SSF57667">
    <property type="entry name" value="beta-beta-alpha zinc fingers"/>
    <property type="match status" value="2"/>
</dbReference>
<sequence length="178" mass="19076">MEAGGCRPPEIPLTPRIPGTPGCSRVPPQELLAPEGARLNPTICGECGKGCRRSSDLAQHCIIRTGERPFTCGACGKGFSQNSNLATHQRIHTGEKPFGCQDCGKRFGESSALVQHRRTHAGERPYRCGECGNAGRASASAPTCGDTTVPMGIFELPGLVGNGAYKQQFFFQSEKRRK</sequence>
<accession>A0A3M0IZ93</accession>
<keyword evidence="7" id="KW-0805">Transcription regulation</keyword>
<evidence type="ECO:0000313" key="14">
    <source>
        <dbReference type="EMBL" id="RMB94084.1"/>
    </source>
</evidence>
<dbReference type="STRING" id="333673.A0A3M0IZ93"/>
<evidence type="ECO:0000256" key="1">
    <source>
        <dbReference type="ARBA" id="ARBA00004123"/>
    </source>
</evidence>
<reference evidence="14 15" key="1">
    <citation type="submission" date="2018-07" db="EMBL/GenBank/DDBJ databases">
        <title>A high quality draft genome assembly of the barn swallow (H. rustica rustica).</title>
        <authorList>
            <person name="Formenti G."/>
            <person name="Chiara M."/>
            <person name="Poveda L."/>
            <person name="Francoijs K.-J."/>
            <person name="Bonisoli-Alquati A."/>
            <person name="Canova L."/>
            <person name="Gianfranceschi L."/>
            <person name="Horner D.S."/>
            <person name="Saino N."/>
        </authorList>
    </citation>
    <scope>NUCLEOTIDE SEQUENCE [LARGE SCALE GENOMIC DNA]</scope>
    <source>
        <strain evidence="14">Chelidonia</strain>
        <tissue evidence="14">Blood</tissue>
    </source>
</reference>
<evidence type="ECO:0000256" key="3">
    <source>
        <dbReference type="ARBA" id="ARBA00022723"/>
    </source>
</evidence>
<evidence type="ECO:0000256" key="4">
    <source>
        <dbReference type="ARBA" id="ARBA00022737"/>
    </source>
</evidence>
<evidence type="ECO:0000256" key="5">
    <source>
        <dbReference type="ARBA" id="ARBA00022771"/>
    </source>
</evidence>
<name>A0A3M0IZ93_HIRRU</name>
<feature type="domain" description="C2H2-type" evidence="13">
    <location>
        <begin position="98"/>
        <end position="125"/>
    </location>
</feature>
<dbReference type="Pfam" id="PF00096">
    <property type="entry name" value="zf-C2H2"/>
    <property type="match status" value="2"/>
</dbReference>
<feature type="domain" description="C2H2-type" evidence="13">
    <location>
        <begin position="42"/>
        <end position="69"/>
    </location>
</feature>
<dbReference type="InterPro" id="IPR036236">
    <property type="entry name" value="Znf_C2H2_sf"/>
</dbReference>
<feature type="domain" description="C2H2-type" evidence="13">
    <location>
        <begin position="70"/>
        <end position="97"/>
    </location>
</feature>
<dbReference type="Gene3D" id="3.30.160.60">
    <property type="entry name" value="Classic Zinc Finger"/>
    <property type="match status" value="4"/>
</dbReference>
<dbReference type="PROSITE" id="PS00028">
    <property type="entry name" value="ZINC_FINGER_C2H2_1"/>
    <property type="match status" value="2"/>
</dbReference>
<dbReference type="FunFam" id="3.30.160.60:FF:000290">
    <property type="entry name" value="Zinc finger protein 697 isoform X1"/>
    <property type="match status" value="1"/>
</dbReference>
<keyword evidence="8" id="KW-0238">DNA-binding</keyword>
<keyword evidence="15" id="KW-1185">Reference proteome</keyword>
<proteinExistence type="inferred from homology"/>
<dbReference type="SMART" id="SM00355">
    <property type="entry name" value="ZnF_C2H2"/>
    <property type="match status" value="3"/>
</dbReference>
<evidence type="ECO:0000313" key="15">
    <source>
        <dbReference type="Proteomes" id="UP000269221"/>
    </source>
</evidence>
<dbReference type="FunFam" id="3.30.160.60:FF:000647">
    <property type="entry name" value="myeloid zinc finger 1 isoform X1"/>
    <property type="match status" value="1"/>
</dbReference>
<evidence type="ECO:0000256" key="10">
    <source>
        <dbReference type="ARBA" id="ARBA00023242"/>
    </source>
</evidence>
<keyword evidence="4" id="KW-0677">Repeat</keyword>
<dbReference type="GO" id="GO:0000978">
    <property type="term" value="F:RNA polymerase II cis-regulatory region sequence-specific DNA binding"/>
    <property type="evidence" value="ECO:0007669"/>
    <property type="project" value="TreeGrafter"/>
</dbReference>
<keyword evidence="9" id="KW-0804">Transcription</keyword>
<comment type="subcellular location">
    <subcellularLocation>
        <location evidence="1">Nucleus</location>
    </subcellularLocation>
</comment>
<dbReference type="AlphaFoldDB" id="A0A3M0IZ93"/>
<keyword evidence="5 11" id="KW-0863">Zinc-finger</keyword>
<dbReference type="GO" id="GO:0005634">
    <property type="term" value="C:nucleus"/>
    <property type="evidence" value="ECO:0007669"/>
    <property type="project" value="UniProtKB-SubCell"/>
</dbReference>
<evidence type="ECO:0000256" key="2">
    <source>
        <dbReference type="ARBA" id="ARBA00006991"/>
    </source>
</evidence>
<dbReference type="GO" id="GO:0008270">
    <property type="term" value="F:zinc ion binding"/>
    <property type="evidence" value="ECO:0007669"/>
    <property type="project" value="UniProtKB-KW"/>
</dbReference>
<dbReference type="Proteomes" id="UP000269221">
    <property type="component" value="Unassembled WGS sequence"/>
</dbReference>
<protein>
    <recommendedName>
        <fullName evidence="13">C2H2-type domain-containing protein</fullName>
    </recommendedName>
</protein>
<dbReference type="PANTHER" id="PTHR23226:SF192">
    <property type="entry name" value="ZINC FINGER PROTEIN 853"/>
    <property type="match status" value="1"/>
</dbReference>
<dbReference type="OrthoDB" id="3437960at2759"/>
<dbReference type="PANTHER" id="PTHR23226">
    <property type="entry name" value="ZINC FINGER AND SCAN DOMAIN-CONTAINING"/>
    <property type="match status" value="1"/>
</dbReference>
<keyword evidence="6" id="KW-0862">Zinc</keyword>